<dbReference type="InterPro" id="IPR019404">
    <property type="entry name" value="Mediator_Med11"/>
</dbReference>
<dbReference type="GO" id="GO:0016592">
    <property type="term" value="C:mediator complex"/>
    <property type="evidence" value="ECO:0007669"/>
    <property type="project" value="InterPro"/>
</dbReference>
<sequence length="206" mass="21862">MDTDPSSQPSGVHQPFTPAERIRQLSTIDQDIPSILVHLSSALRALATPPGTSVQPPPSTTTPGSDAPLPDATDPVDAFRTAQSAFFNTVDRIDKHLTRQILALEEAGIVSLRGTGSTSAQASSQDQQQQIPGEPAGQAQGGDAKVRQRLGPDGMGRYGTLDVGKLNLVGSTVERDMEGGLWREAREGLEKIVAAEAAVERDKMEE</sequence>
<feature type="compositionally biased region" description="Low complexity" evidence="5">
    <location>
        <begin position="115"/>
        <end position="130"/>
    </location>
</feature>
<comment type="caution">
    <text evidence="6">The sequence shown here is derived from an EMBL/GenBank/DDBJ whole genome shotgun (WGS) entry which is preliminary data.</text>
</comment>
<evidence type="ECO:0000313" key="7">
    <source>
        <dbReference type="Proteomes" id="UP001303889"/>
    </source>
</evidence>
<keyword evidence="4" id="KW-0010">Activator</keyword>
<comment type="similarity">
    <text evidence="2 4">Belongs to the Mediator complex subunit 11 family.</text>
</comment>
<evidence type="ECO:0000256" key="5">
    <source>
        <dbReference type="SAM" id="MobiDB-lite"/>
    </source>
</evidence>
<dbReference type="GO" id="GO:0003712">
    <property type="term" value="F:transcription coregulator activity"/>
    <property type="evidence" value="ECO:0007669"/>
    <property type="project" value="InterPro"/>
</dbReference>
<organism evidence="6 7">
    <name type="scientific">Staphylotrichum tortipilum</name>
    <dbReference type="NCBI Taxonomy" id="2831512"/>
    <lineage>
        <taxon>Eukaryota</taxon>
        <taxon>Fungi</taxon>
        <taxon>Dikarya</taxon>
        <taxon>Ascomycota</taxon>
        <taxon>Pezizomycotina</taxon>
        <taxon>Sordariomycetes</taxon>
        <taxon>Sordariomycetidae</taxon>
        <taxon>Sordariales</taxon>
        <taxon>Chaetomiaceae</taxon>
        <taxon>Staphylotrichum</taxon>
    </lineage>
</organism>
<comment type="subunit">
    <text evidence="4">Component of the Mediator complex.</text>
</comment>
<comment type="function">
    <text evidence="4">Component of the Mediator complex, a coactivator involved in the regulated transcription of nearly all RNA polymerase II-dependent genes. Mediator functions as a bridge to convey information from gene-specific regulatory proteins to the basal RNA polymerase II transcription machinery. Mediator is recruited to promoters by direct interactions with regulatory proteins and serves as a scaffold for the assembly of a functional pre-initiation complex with RNA polymerase II and the general transcription factors.</text>
</comment>
<name>A0AAN6MDF3_9PEZI</name>
<protein>
    <recommendedName>
        <fullName evidence="4">Mediator of RNA polymerase II transcription subunit 11</fullName>
    </recommendedName>
    <alternativeName>
        <fullName evidence="4">Mediator complex subunit 11</fullName>
    </alternativeName>
</protein>
<dbReference type="Proteomes" id="UP001303889">
    <property type="component" value="Unassembled WGS sequence"/>
</dbReference>
<dbReference type="EMBL" id="MU856025">
    <property type="protein sequence ID" value="KAK3897988.1"/>
    <property type="molecule type" value="Genomic_DNA"/>
</dbReference>
<reference evidence="6" key="2">
    <citation type="submission" date="2023-05" db="EMBL/GenBank/DDBJ databases">
        <authorList>
            <consortium name="Lawrence Berkeley National Laboratory"/>
            <person name="Steindorff A."/>
            <person name="Hensen N."/>
            <person name="Bonometti L."/>
            <person name="Westerberg I."/>
            <person name="Brannstrom I.O."/>
            <person name="Guillou S."/>
            <person name="Cros-Aarteil S."/>
            <person name="Calhoun S."/>
            <person name="Haridas S."/>
            <person name="Kuo A."/>
            <person name="Mondo S."/>
            <person name="Pangilinan J."/>
            <person name="Riley R."/>
            <person name="Labutti K."/>
            <person name="Andreopoulos B."/>
            <person name="Lipzen A."/>
            <person name="Chen C."/>
            <person name="Yanf M."/>
            <person name="Daum C."/>
            <person name="Ng V."/>
            <person name="Clum A."/>
            <person name="Ohm R."/>
            <person name="Martin F."/>
            <person name="Silar P."/>
            <person name="Natvig D."/>
            <person name="Lalanne C."/>
            <person name="Gautier V."/>
            <person name="Ament-Velasquez S.L."/>
            <person name="Kruys A."/>
            <person name="Hutchinson M.I."/>
            <person name="Powell A.J."/>
            <person name="Barry K."/>
            <person name="Miller A.N."/>
            <person name="Grigoriev I.V."/>
            <person name="Debuchy R."/>
            <person name="Gladieux P."/>
            <person name="Thoren M.H."/>
            <person name="Johannesson H."/>
        </authorList>
    </citation>
    <scope>NUCLEOTIDE SEQUENCE</scope>
    <source>
        <strain evidence="6">CBS 103.79</strain>
    </source>
</reference>
<accession>A0AAN6MDF3</accession>
<keyword evidence="4" id="KW-0805">Transcription regulation</keyword>
<evidence type="ECO:0000313" key="6">
    <source>
        <dbReference type="EMBL" id="KAK3897988.1"/>
    </source>
</evidence>
<evidence type="ECO:0000256" key="2">
    <source>
        <dbReference type="ARBA" id="ARBA00008186"/>
    </source>
</evidence>
<comment type="subcellular location">
    <subcellularLocation>
        <location evidence="1 4">Nucleus</location>
    </subcellularLocation>
</comment>
<reference evidence="6" key="1">
    <citation type="journal article" date="2023" name="Mol. Phylogenet. Evol.">
        <title>Genome-scale phylogeny and comparative genomics of the fungal order Sordariales.</title>
        <authorList>
            <person name="Hensen N."/>
            <person name="Bonometti L."/>
            <person name="Westerberg I."/>
            <person name="Brannstrom I.O."/>
            <person name="Guillou S."/>
            <person name="Cros-Aarteil S."/>
            <person name="Calhoun S."/>
            <person name="Haridas S."/>
            <person name="Kuo A."/>
            <person name="Mondo S."/>
            <person name="Pangilinan J."/>
            <person name="Riley R."/>
            <person name="LaButti K."/>
            <person name="Andreopoulos B."/>
            <person name="Lipzen A."/>
            <person name="Chen C."/>
            <person name="Yan M."/>
            <person name="Daum C."/>
            <person name="Ng V."/>
            <person name="Clum A."/>
            <person name="Steindorff A."/>
            <person name="Ohm R.A."/>
            <person name="Martin F."/>
            <person name="Silar P."/>
            <person name="Natvig D.O."/>
            <person name="Lalanne C."/>
            <person name="Gautier V."/>
            <person name="Ament-Velasquez S.L."/>
            <person name="Kruys A."/>
            <person name="Hutchinson M.I."/>
            <person name="Powell A.J."/>
            <person name="Barry K."/>
            <person name="Miller A.N."/>
            <person name="Grigoriev I.V."/>
            <person name="Debuchy R."/>
            <person name="Gladieux P."/>
            <person name="Hiltunen Thoren M."/>
            <person name="Johannesson H."/>
        </authorList>
    </citation>
    <scope>NUCLEOTIDE SEQUENCE</scope>
    <source>
        <strain evidence="6">CBS 103.79</strain>
    </source>
</reference>
<evidence type="ECO:0000256" key="1">
    <source>
        <dbReference type="ARBA" id="ARBA00004123"/>
    </source>
</evidence>
<feature type="region of interest" description="Disordered" evidence="5">
    <location>
        <begin position="115"/>
        <end position="157"/>
    </location>
</feature>
<gene>
    <name evidence="4" type="primary">MED11</name>
    <name evidence="6" type="ORF">C8A05DRAFT_47571</name>
</gene>
<keyword evidence="3 4" id="KW-0539">Nucleus</keyword>
<dbReference type="GO" id="GO:0006357">
    <property type="term" value="P:regulation of transcription by RNA polymerase II"/>
    <property type="evidence" value="ECO:0007669"/>
    <property type="project" value="InterPro"/>
</dbReference>
<evidence type="ECO:0000256" key="3">
    <source>
        <dbReference type="ARBA" id="ARBA00023242"/>
    </source>
</evidence>
<keyword evidence="4" id="KW-0804">Transcription</keyword>
<dbReference type="Gene3D" id="1.10.287.3490">
    <property type="match status" value="1"/>
</dbReference>
<dbReference type="Pfam" id="PF10280">
    <property type="entry name" value="Med11"/>
    <property type="match status" value="1"/>
</dbReference>
<dbReference type="AlphaFoldDB" id="A0AAN6MDF3"/>
<feature type="region of interest" description="Disordered" evidence="5">
    <location>
        <begin position="47"/>
        <end position="75"/>
    </location>
</feature>
<keyword evidence="7" id="KW-1185">Reference proteome</keyword>
<evidence type="ECO:0000256" key="4">
    <source>
        <dbReference type="RuleBase" id="RU364147"/>
    </source>
</evidence>
<proteinExistence type="inferred from homology"/>